<proteinExistence type="predicted"/>
<sequence>MKAIKTALTVIFLCSANLASALTTWTCTAVDTKNNVYSGSGIDRDAAETSAIMACSRGFEYARNCAVQNCTEQQQNPQPQNH</sequence>
<protein>
    <recommendedName>
        <fullName evidence="4">DUF4189 domain-containing protein</fullName>
    </recommendedName>
</protein>
<feature type="chain" id="PRO_5006916088" description="DUF4189 domain-containing protein" evidence="1">
    <location>
        <begin position="22"/>
        <end position="82"/>
    </location>
</feature>
<keyword evidence="1" id="KW-0732">Signal</keyword>
<dbReference type="RefSeq" id="WP_058503503.1">
    <property type="nucleotide sequence ID" value="NZ_CAAAIF010000005.1"/>
</dbReference>
<evidence type="ECO:0008006" key="4">
    <source>
        <dbReference type="Google" id="ProtNLM"/>
    </source>
</evidence>
<gene>
    <name evidence="2" type="ORF">Lnau_0425</name>
</gene>
<dbReference type="OrthoDB" id="5648674at2"/>
<evidence type="ECO:0000256" key="1">
    <source>
        <dbReference type="SAM" id="SignalP"/>
    </source>
</evidence>
<feature type="signal peptide" evidence="1">
    <location>
        <begin position="1"/>
        <end position="21"/>
    </location>
</feature>
<keyword evidence="3" id="KW-1185">Reference proteome</keyword>
<dbReference type="AlphaFoldDB" id="A0A0W0X2X0"/>
<accession>A0A0W0X2X0</accession>
<organism evidence="2 3">
    <name type="scientific">Legionella nautarum</name>
    <dbReference type="NCBI Taxonomy" id="45070"/>
    <lineage>
        <taxon>Bacteria</taxon>
        <taxon>Pseudomonadati</taxon>
        <taxon>Pseudomonadota</taxon>
        <taxon>Gammaproteobacteria</taxon>
        <taxon>Legionellales</taxon>
        <taxon>Legionellaceae</taxon>
        <taxon>Legionella</taxon>
    </lineage>
</organism>
<evidence type="ECO:0000313" key="3">
    <source>
        <dbReference type="Proteomes" id="UP000054725"/>
    </source>
</evidence>
<evidence type="ECO:0000313" key="2">
    <source>
        <dbReference type="EMBL" id="KTD38931.1"/>
    </source>
</evidence>
<dbReference type="STRING" id="45070.Lnau_0425"/>
<dbReference type="PATRIC" id="fig|45070.6.peg.448"/>
<comment type="caution">
    <text evidence="2">The sequence shown here is derived from an EMBL/GenBank/DDBJ whole genome shotgun (WGS) entry which is preliminary data.</text>
</comment>
<dbReference type="Proteomes" id="UP000054725">
    <property type="component" value="Unassembled WGS sequence"/>
</dbReference>
<dbReference type="EMBL" id="LNYO01000004">
    <property type="protein sequence ID" value="KTD38931.1"/>
    <property type="molecule type" value="Genomic_DNA"/>
</dbReference>
<reference evidence="2 3" key="1">
    <citation type="submission" date="2015-11" db="EMBL/GenBank/DDBJ databases">
        <title>Genomic analysis of 38 Legionella species identifies large and diverse effector repertoires.</title>
        <authorList>
            <person name="Burstein D."/>
            <person name="Amaro F."/>
            <person name="Zusman T."/>
            <person name="Lifshitz Z."/>
            <person name="Cohen O."/>
            <person name="Gilbert J.A."/>
            <person name="Pupko T."/>
            <person name="Shuman H.A."/>
            <person name="Segal G."/>
        </authorList>
    </citation>
    <scope>NUCLEOTIDE SEQUENCE [LARGE SCALE GENOMIC DNA]</scope>
    <source>
        <strain evidence="2 3">ATCC 49506</strain>
    </source>
</reference>
<name>A0A0W0X2X0_9GAMM</name>